<dbReference type="PANTHER" id="PTHR39177:SF1">
    <property type="entry name" value="ABC TRANSPORTER PERMEASE YTRC-RELATED"/>
    <property type="match status" value="1"/>
</dbReference>
<feature type="transmembrane region" description="Helical" evidence="1">
    <location>
        <begin position="21"/>
        <end position="41"/>
    </location>
</feature>
<gene>
    <name evidence="2" type="ORF">CLIT_10c05570</name>
</gene>
<feature type="transmembrane region" description="Helical" evidence="1">
    <location>
        <begin position="118"/>
        <end position="140"/>
    </location>
</feature>
<dbReference type="EMBL" id="JJMM01000010">
    <property type="protein sequence ID" value="KDR95829.1"/>
    <property type="molecule type" value="Genomic_DNA"/>
</dbReference>
<dbReference type="InterPro" id="IPR053046">
    <property type="entry name" value="ABC-5_transporter"/>
</dbReference>
<dbReference type="OrthoDB" id="1706490at2"/>
<keyword evidence="1" id="KW-0812">Transmembrane</keyword>
<dbReference type="RefSeq" id="WP_038264426.1">
    <property type="nucleotide sequence ID" value="NZ_FSRH01000011.1"/>
</dbReference>
<protein>
    <submittedName>
        <fullName evidence="2">ABC-type branched-chain amino acid transport system, permease component</fullName>
    </submittedName>
</protein>
<comment type="caution">
    <text evidence="2">The sequence shown here is derived from an EMBL/GenBank/DDBJ whole genome shotgun (WGS) entry which is preliminary data.</text>
</comment>
<dbReference type="AlphaFoldDB" id="A0A069RFL2"/>
<proteinExistence type="predicted"/>
<dbReference type="STRING" id="1121324.CLIT_10c05570"/>
<feature type="transmembrane region" description="Helical" evidence="1">
    <location>
        <begin position="250"/>
        <end position="268"/>
    </location>
</feature>
<feature type="transmembrane region" description="Helical" evidence="1">
    <location>
        <begin position="288"/>
        <end position="306"/>
    </location>
</feature>
<evidence type="ECO:0000313" key="2">
    <source>
        <dbReference type="EMBL" id="KDR95829.1"/>
    </source>
</evidence>
<organism evidence="2 3">
    <name type="scientific">Peptoclostridium litorale DSM 5388</name>
    <dbReference type="NCBI Taxonomy" id="1121324"/>
    <lineage>
        <taxon>Bacteria</taxon>
        <taxon>Bacillati</taxon>
        <taxon>Bacillota</taxon>
        <taxon>Clostridia</taxon>
        <taxon>Peptostreptococcales</taxon>
        <taxon>Peptoclostridiaceae</taxon>
        <taxon>Peptoclostridium</taxon>
    </lineage>
</organism>
<feature type="transmembrane region" description="Helical" evidence="1">
    <location>
        <begin position="190"/>
        <end position="211"/>
    </location>
</feature>
<reference evidence="2 3" key="1">
    <citation type="submission" date="2014-03" db="EMBL/GenBank/DDBJ databases">
        <title>Genome sequence of Clostridium litorale W6, DSM 5388.</title>
        <authorList>
            <person name="Poehlein A."/>
            <person name="Jagirdar A."/>
            <person name="Khonsari B."/>
            <person name="Chibani C.M."/>
            <person name="Gutierrez Gutierrez D.A."/>
            <person name="Davydova E."/>
            <person name="Alghaithi H.S."/>
            <person name="Nair K.P."/>
            <person name="Dhamotharan K."/>
            <person name="Chandran L."/>
            <person name="G W."/>
            <person name="Daniel R."/>
        </authorList>
    </citation>
    <scope>NUCLEOTIDE SEQUENCE [LARGE SCALE GENOMIC DNA]</scope>
    <source>
        <strain evidence="2 3">W6</strain>
    </source>
</reference>
<evidence type="ECO:0000256" key="1">
    <source>
        <dbReference type="SAM" id="Phobius"/>
    </source>
</evidence>
<feature type="transmembrane region" description="Helical" evidence="1">
    <location>
        <begin position="312"/>
        <end position="334"/>
    </location>
</feature>
<keyword evidence="1" id="KW-0472">Membrane</keyword>
<sequence length="672" mass="77052">MKSKTSFFNSGILFNDLKRFSWIWVSYLAALIFMLPLEILMKIDRFYRDMTPGSSFDPVKDHNPIIDLFRFESGDKLLMYAVPVITAIFLFRYMQSKDSGDMYHSLPVKRSTLFNSKIILGILFLTVPLLITGTMCIAMRQTLGIYEFYSINAVLNWMNINILMNIIIFMGAVFFGMITGSSITQGVLTYIFLFIPVGLSALLSFNMMIFVSGFNADYYISDSIIKFSPLTKIADLSSSSSHFLISMNEIIIYIVLCALFYLGALLIYRIRNIESYTQIISFRLLEPIFIYGVTFCTMLLGGIYFYERTSSLPWTIFGYTAIALLGYLISLMLIKKSFYIFNAQNMRGFAAFVGAMAVITGLIHMDVTGFESRIPDTSNIKRVYFARGTYYYLDSEGTPEESRYFFTESANIERISALHRELISDGEISNPFSPKGEDYESMNFIYELENGSKLIRCYDIPKEKYYAYFKSIYESFEYKKMNYDVFTMDISKIKEIEISPNDVGLKGLSLISPEEISTFVALAKKDITESTYEQLENKLGCSSYVDIAKSGSGDRKVYYRGFSITPEFKNVRSWLDKKGYTEKAILTPSNIKYIVVEERKGDSYSIDENKSIKRLEINEPDKIQTCINTYASLHSSGNDKYIIGVYTKDGSSFYKSFDDKSTPEFVNSYFEK</sequence>
<dbReference type="Proteomes" id="UP000027946">
    <property type="component" value="Unassembled WGS sequence"/>
</dbReference>
<feature type="transmembrane region" description="Helical" evidence="1">
    <location>
        <begin position="160"/>
        <end position="178"/>
    </location>
</feature>
<evidence type="ECO:0000313" key="3">
    <source>
        <dbReference type="Proteomes" id="UP000027946"/>
    </source>
</evidence>
<dbReference type="PANTHER" id="PTHR39177">
    <property type="entry name" value="ABC TRANSPORTER PERMEASE YTRC-RELATED"/>
    <property type="match status" value="1"/>
</dbReference>
<name>A0A069RFL2_PEPLI</name>
<keyword evidence="3" id="KW-1185">Reference proteome</keyword>
<feature type="transmembrane region" description="Helical" evidence="1">
    <location>
        <begin position="346"/>
        <end position="365"/>
    </location>
</feature>
<accession>A0A069RFL2</accession>
<feature type="transmembrane region" description="Helical" evidence="1">
    <location>
        <begin position="77"/>
        <end position="94"/>
    </location>
</feature>
<keyword evidence="1" id="KW-1133">Transmembrane helix</keyword>
<dbReference type="eggNOG" id="COG1277">
    <property type="taxonomic scope" value="Bacteria"/>
</dbReference>